<keyword evidence="4" id="KW-1185">Reference proteome</keyword>
<evidence type="ECO:0000313" key="4">
    <source>
        <dbReference type="Proteomes" id="UP000694891"/>
    </source>
</evidence>
<dbReference type="RefSeq" id="XP_008285203.1">
    <property type="nucleotide sequence ID" value="XM_008286981.1"/>
</dbReference>
<dbReference type="Ensembl" id="ENSSPAT00000002569.1">
    <property type="protein sequence ID" value="ENSSPAP00000002531.1"/>
    <property type="gene ID" value="ENSSPAG00000001942.1"/>
</dbReference>
<dbReference type="PROSITE" id="PS50004">
    <property type="entry name" value="C2"/>
    <property type="match status" value="1"/>
</dbReference>
<dbReference type="PANTHER" id="PTHR46291:SF9">
    <property type="entry name" value="C2 CALCIUM-DEPENDENT DOMAIN-CONTAINING PROTEIN 4C-LIKE"/>
    <property type="match status" value="1"/>
</dbReference>
<reference evidence="3" key="1">
    <citation type="submission" date="2023-09" db="UniProtKB">
        <authorList>
            <consortium name="Ensembl"/>
        </authorList>
    </citation>
    <scope>IDENTIFICATION</scope>
</reference>
<dbReference type="InterPro" id="IPR043549">
    <property type="entry name" value="C2C4C/C2C4D"/>
</dbReference>
<dbReference type="Ensembl" id="ENSSPAT00000005290.1">
    <property type="protein sequence ID" value="ENSSPAP00000005189.1"/>
    <property type="gene ID" value="ENSSPAG00000004030.1"/>
</dbReference>
<proteinExistence type="predicted"/>
<dbReference type="GeneTree" id="ENSGT00940000161259"/>
<feature type="compositionally biased region" description="Basic and acidic residues" evidence="1">
    <location>
        <begin position="92"/>
        <end position="106"/>
    </location>
</feature>
<evidence type="ECO:0000259" key="2">
    <source>
        <dbReference type="PROSITE" id="PS50004"/>
    </source>
</evidence>
<dbReference type="Proteomes" id="UP000694891">
    <property type="component" value="Unplaced"/>
</dbReference>
<evidence type="ECO:0000313" key="5">
    <source>
        <dbReference type="RefSeq" id="XP_008285203.1"/>
    </source>
</evidence>
<evidence type="ECO:0000256" key="1">
    <source>
        <dbReference type="SAM" id="MobiDB-lite"/>
    </source>
</evidence>
<evidence type="ECO:0000313" key="3">
    <source>
        <dbReference type="Ensembl" id="ENSSPAP00000002531.1"/>
    </source>
</evidence>
<name>A0A3B4Z5J4_9TELE</name>
<feature type="region of interest" description="Disordered" evidence="1">
    <location>
        <begin position="82"/>
        <end position="107"/>
    </location>
</feature>
<dbReference type="InterPro" id="IPR035892">
    <property type="entry name" value="C2_domain_sf"/>
</dbReference>
<accession>A0A3B4Z5J4</accession>
<sequence>MWVLGKIKESMESIPLELSRYIGKSEEDIFFSSKTSFPQNLHSNILTPDKIPEFCLPPRLCKRSPLPETEKIPSYLHNLKQMSKSSTVSSTKSKEVKTKKGDESATWKHTQKPLPFSAEGYGLTGIYESLNTRRKESLFLSKRPVYMFDRSIPTAAARVAKQTNPPKKTSAGFFPLFSCKSLSETSGSPEGGTPSSSDSSPLSALYSAKFSLYSASSRGRLKGAVSCPSLTDSKEDRGRWRKVGMSLTTSASSPPTLEEHSVSPAPPVLLPLDVQREHVLPLQGRGTVHLLAEHATFPNKPLSSLSAVRVRVVSVEGVWDDADRQTLNCAVNLCLTPGKLQQQESATIRNCRSPVFNEDFFFTELSHKDLLELQLRLKVVNKAATGTLRRGAVIGVITKPLSQLLPLNKQVE</sequence>
<feature type="domain" description="C2" evidence="2">
    <location>
        <begin position="289"/>
        <end position="412"/>
    </location>
</feature>
<dbReference type="Gene3D" id="2.60.40.150">
    <property type="entry name" value="C2 domain"/>
    <property type="match status" value="1"/>
</dbReference>
<protein>
    <submittedName>
        <fullName evidence="3 5">C2 calcium-dependent domain-containing protein 4C-like</fullName>
    </submittedName>
</protein>
<dbReference type="STRING" id="144197.ENSSPAP00000002531"/>
<dbReference type="AlphaFoldDB" id="A0A3B4Z5J4"/>
<dbReference type="GeneID" id="103361008"/>
<dbReference type="RefSeq" id="XP_008292668.1">
    <property type="nucleotide sequence ID" value="XM_008294446.1"/>
</dbReference>
<evidence type="ECO:0000313" key="6">
    <source>
        <dbReference type="RefSeq" id="XP_008292668.1"/>
    </source>
</evidence>
<gene>
    <name evidence="6" type="primary">LOC103366665</name>
    <name evidence="5" type="synonym">LOC103361008</name>
</gene>
<organism evidence="3">
    <name type="scientific">Stegastes partitus</name>
    <name type="common">bicolor damselfish</name>
    <dbReference type="NCBI Taxonomy" id="144197"/>
    <lineage>
        <taxon>Eukaryota</taxon>
        <taxon>Metazoa</taxon>
        <taxon>Chordata</taxon>
        <taxon>Craniata</taxon>
        <taxon>Vertebrata</taxon>
        <taxon>Euteleostomi</taxon>
        <taxon>Actinopterygii</taxon>
        <taxon>Neopterygii</taxon>
        <taxon>Teleostei</taxon>
        <taxon>Neoteleostei</taxon>
        <taxon>Acanthomorphata</taxon>
        <taxon>Ovalentaria</taxon>
        <taxon>Pomacentridae</taxon>
        <taxon>Stegastes</taxon>
    </lineage>
</organism>
<dbReference type="InterPro" id="IPR000008">
    <property type="entry name" value="C2_dom"/>
</dbReference>
<dbReference type="PANTHER" id="PTHR46291">
    <property type="entry name" value="C2 DOMAIN-CONTAINING PROTEIN"/>
    <property type="match status" value="1"/>
</dbReference>
<dbReference type="Pfam" id="PF00168">
    <property type="entry name" value="C2"/>
    <property type="match status" value="1"/>
</dbReference>
<reference evidence="5 6" key="2">
    <citation type="submission" date="2025-04" db="UniProtKB">
        <authorList>
            <consortium name="RefSeq"/>
        </authorList>
    </citation>
    <scope>IDENTIFICATION</scope>
</reference>
<dbReference type="OrthoDB" id="9947256at2759"/>
<dbReference type="SUPFAM" id="SSF49562">
    <property type="entry name" value="C2 domain (Calcium/lipid-binding domain, CaLB)"/>
    <property type="match status" value="1"/>
</dbReference>